<name>A0A3S9SGM6_EIKCO</name>
<feature type="domain" description="RHS protein conserved region" evidence="1">
    <location>
        <begin position="28"/>
        <end position="62"/>
    </location>
</feature>
<dbReference type="Gene3D" id="2.180.10.10">
    <property type="entry name" value="RHS repeat-associated core"/>
    <property type="match status" value="1"/>
</dbReference>
<organism evidence="2 3">
    <name type="scientific">Eikenella corrodens</name>
    <dbReference type="NCBI Taxonomy" id="539"/>
    <lineage>
        <taxon>Bacteria</taxon>
        <taxon>Pseudomonadati</taxon>
        <taxon>Pseudomonadota</taxon>
        <taxon>Betaproteobacteria</taxon>
        <taxon>Neisseriales</taxon>
        <taxon>Neisseriaceae</taxon>
        <taxon>Eikenella</taxon>
    </lineage>
</organism>
<evidence type="ECO:0000313" key="2">
    <source>
        <dbReference type="EMBL" id="AZR58695.1"/>
    </source>
</evidence>
<dbReference type="PANTHER" id="PTHR32305">
    <property type="match status" value="1"/>
</dbReference>
<dbReference type="PANTHER" id="PTHR32305:SF15">
    <property type="entry name" value="PROTEIN RHSA-RELATED"/>
    <property type="match status" value="1"/>
</dbReference>
<evidence type="ECO:0000313" key="3">
    <source>
        <dbReference type="Proteomes" id="UP000282435"/>
    </source>
</evidence>
<dbReference type="InterPro" id="IPR001826">
    <property type="entry name" value="RHS"/>
</dbReference>
<dbReference type="EMBL" id="CP034670">
    <property type="protein sequence ID" value="AZR58695.1"/>
    <property type="molecule type" value="Genomic_DNA"/>
</dbReference>
<dbReference type="InterPro" id="IPR022385">
    <property type="entry name" value="Rhs_assc_core"/>
</dbReference>
<dbReference type="OrthoDB" id="8607344at2"/>
<dbReference type="Proteomes" id="UP000282435">
    <property type="component" value="Chromosome"/>
</dbReference>
<sequence length="252" mass="29218">MHSTDQDSYEPLAHVFLNKKDEKLYLSYYHTDQIGIPREQTDQFGNLLWTGEYDAWGKLTAENKIYPNAHQPFRLQNQYFDAETGLHYNLFRYYAPECGRFINQDPIGLVGGMHLYSFAPNTNVWADPLGLEKCRLCTKDMAKLNSTKPSDMKHPHKHHIVREKAPANWTPENQKYVTGAQEILKKFLTTNGKPFDINKDIRNFTWAENGCGVHSIENAKKVYDELSKAKNGKDAERILKELGEYFRNIRSV</sequence>
<protein>
    <recommendedName>
        <fullName evidence="1">RHS protein conserved region domain-containing protein</fullName>
    </recommendedName>
</protein>
<evidence type="ECO:0000259" key="1">
    <source>
        <dbReference type="Pfam" id="PF03527"/>
    </source>
</evidence>
<dbReference type="AlphaFoldDB" id="A0A3S9SGM6"/>
<gene>
    <name evidence="2" type="ORF">ELB75_00730</name>
</gene>
<dbReference type="NCBIfam" id="TIGR03696">
    <property type="entry name" value="Rhs_assc_core"/>
    <property type="match status" value="1"/>
</dbReference>
<proteinExistence type="predicted"/>
<dbReference type="Pfam" id="PF03527">
    <property type="entry name" value="RHS"/>
    <property type="match status" value="1"/>
</dbReference>
<dbReference type="PRINTS" id="PR00394">
    <property type="entry name" value="RHSPROTEIN"/>
</dbReference>
<accession>A0A3S9SGM6</accession>
<dbReference type="InterPro" id="IPR050708">
    <property type="entry name" value="T6SS_VgrG/RHS"/>
</dbReference>
<reference evidence="2 3" key="1">
    <citation type="submission" date="2018-12" db="EMBL/GenBank/DDBJ databases">
        <title>Genome sequencing of Eikenella corrodens KCOM 3110 (= JS217).</title>
        <authorList>
            <person name="Koo J.-K."/>
            <person name="Park S.-N."/>
            <person name="Lim Y.K."/>
        </authorList>
    </citation>
    <scope>NUCLEOTIDE SEQUENCE [LARGE SCALE GENOMIC DNA]</scope>
    <source>
        <strain evidence="2 3">KCOM 3110</strain>
    </source>
</reference>